<dbReference type="PROSITE" id="PS51257">
    <property type="entry name" value="PROKAR_LIPOPROTEIN"/>
    <property type="match status" value="1"/>
</dbReference>
<protein>
    <recommendedName>
        <fullName evidence="5">Lipoprotein</fullName>
    </recommendedName>
</protein>
<evidence type="ECO:0000256" key="2">
    <source>
        <dbReference type="SAM" id="SignalP"/>
    </source>
</evidence>
<feature type="chain" id="PRO_5009260705" description="Lipoprotein" evidence="2">
    <location>
        <begin position="25"/>
        <end position="80"/>
    </location>
</feature>
<evidence type="ECO:0000313" key="3">
    <source>
        <dbReference type="EMBL" id="SDS54728.1"/>
    </source>
</evidence>
<dbReference type="Proteomes" id="UP000199524">
    <property type="component" value="Chromosome I"/>
</dbReference>
<dbReference type="AlphaFoldDB" id="A0A1H1T3H8"/>
<evidence type="ECO:0000256" key="1">
    <source>
        <dbReference type="SAM" id="MobiDB-lite"/>
    </source>
</evidence>
<gene>
    <name evidence="3" type="ORF">SAMN05216598_1928</name>
</gene>
<sequence length="80" mass="8400">MKGNIHRIKAVALLIVVATLAGCASEPGTRPAEQAPEPAGKGCHQADWQAETAPVLNKRLGPDGLEKYEAPSPTREQGCP</sequence>
<keyword evidence="4" id="KW-1185">Reference proteome</keyword>
<name>A0A1H1T3H8_9PSED</name>
<feature type="signal peptide" evidence="2">
    <location>
        <begin position="1"/>
        <end position="24"/>
    </location>
</feature>
<keyword evidence="2" id="KW-0732">Signal</keyword>
<dbReference type="EMBL" id="LT629777">
    <property type="protein sequence ID" value="SDS54728.1"/>
    <property type="molecule type" value="Genomic_DNA"/>
</dbReference>
<feature type="compositionally biased region" description="Basic and acidic residues" evidence="1">
    <location>
        <begin position="60"/>
        <end position="69"/>
    </location>
</feature>
<feature type="region of interest" description="Disordered" evidence="1">
    <location>
        <begin position="25"/>
        <end position="80"/>
    </location>
</feature>
<proteinExistence type="predicted"/>
<dbReference type="RefSeq" id="WP_232000490.1">
    <property type="nucleotide sequence ID" value="NZ_LT629777.1"/>
</dbReference>
<organism evidence="3 4">
    <name type="scientific">Pseudomonas asplenii</name>
    <dbReference type="NCBI Taxonomy" id="53407"/>
    <lineage>
        <taxon>Bacteria</taxon>
        <taxon>Pseudomonadati</taxon>
        <taxon>Pseudomonadota</taxon>
        <taxon>Gammaproteobacteria</taxon>
        <taxon>Pseudomonadales</taxon>
        <taxon>Pseudomonadaceae</taxon>
        <taxon>Pseudomonas</taxon>
    </lineage>
</organism>
<accession>A0A1H1T3H8</accession>
<reference evidence="4" key="1">
    <citation type="submission" date="2016-10" db="EMBL/GenBank/DDBJ databases">
        <authorList>
            <person name="Varghese N."/>
            <person name="Submissions S."/>
        </authorList>
    </citation>
    <scope>NUCLEOTIDE SEQUENCE [LARGE SCALE GENOMIC DNA]</scope>
    <source>
        <strain evidence="4">ATCC 23835</strain>
    </source>
</reference>
<dbReference type="GeneID" id="300206925"/>
<evidence type="ECO:0008006" key="5">
    <source>
        <dbReference type="Google" id="ProtNLM"/>
    </source>
</evidence>
<evidence type="ECO:0000313" key="4">
    <source>
        <dbReference type="Proteomes" id="UP000199524"/>
    </source>
</evidence>